<evidence type="ECO:0000313" key="3">
    <source>
        <dbReference type="Proteomes" id="UP000009192"/>
    </source>
</evidence>
<evidence type="ECO:0000313" key="2">
    <source>
        <dbReference type="EMBL" id="KRG02153.1"/>
    </source>
</evidence>
<feature type="region of interest" description="Disordered" evidence="1">
    <location>
        <begin position="1"/>
        <end position="29"/>
    </location>
</feature>
<sequence length="115" mass="12035">MCTINSRSSSSSSSGRQTTTTTATTTLMRLGHHRRTDAANNSYVACFSCCTCSGKLLHKFALLGGQLGTGNWELGAGQLSSPIAGRAASEPAAWPTPIAVCYHSRPMSPSTTILL</sequence>
<feature type="compositionally biased region" description="Low complexity" evidence="1">
    <location>
        <begin position="1"/>
        <end position="26"/>
    </location>
</feature>
<name>A0A0Q9X402_DROMO</name>
<accession>A0A0Q9X402</accession>
<protein>
    <submittedName>
        <fullName evidence="2">Uncharacterized protein</fullName>
    </submittedName>
</protein>
<organism evidence="2 3">
    <name type="scientific">Drosophila mojavensis</name>
    <name type="common">Fruit fly</name>
    <dbReference type="NCBI Taxonomy" id="7230"/>
    <lineage>
        <taxon>Eukaryota</taxon>
        <taxon>Metazoa</taxon>
        <taxon>Ecdysozoa</taxon>
        <taxon>Arthropoda</taxon>
        <taxon>Hexapoda</taxon>
        <taxon>Insecta</taxon>
        <taxon>Pterygota</taxon>
        <taxon>Neoptera</taxon>
        <taxon>Endopterygota</taxon>
        <taxon>Diptera</taxon>
        <taxon>Brachycera</taxon>
        <taxon>Muscomorpha</taxon>
        <taxon>Ephydroidea</taxon>
        <taxon>Drosophilidae</taxon>
        <taxon>Drosophila</taxon>
    </lineage>
</organism>
<dbReference type="InParanoid" id="A0A0Q9X402"/>
<keyword evidence="3" id="KW-1185">Reference proteome</keyword>
<dbReference type="EMBL" id="CH933806">
    <property type="protein sequence ID" value="KRG02153.1"/>
    <property type="molecule type" value="Genomic_DNA"/>
</dbReference>
<reference evidence="2 3" key="1">
    <citation type="journal article" date="2007" name="Nature">
        <title>Evolution of genes and genomes on the Drosophila phylogeny.</title>
        <authorList>
            <consortium name="Drosophila 12 Genomes Consortium"/>
            <person name="Clark A.G."/>
            <person name="Eisen M.B."/>
            <person name="Smith D.R."/>
            <person name="Bergman C.M."/>
            <person name="Oliver B."/>
            <person name="Markow T.A."/>
            <person name="Kaufman T.C."/>
            <person name="Kellis M."/>
            <person name="Gelbart W."/>
            <person name="Iyer V.N."/>
            <person name="Pollard D.A."/>
            <person name="Sackton T.B."/>
            <person name="Larracuente A.M."/>
            <person name="Singh N.D."/>
            <person name="Abad J.P."/>
            <person name="Abt D.N."/>
            <person name="Adryan B."/>
            <person name="Aguade M."/>
            <person name="Akashi H."/>
            <person name="Anderson W.W."/>
            <person name="Aquadro C.F."/>
            <person name="Ardell D.H."/>
            <person name="Arguello R."/>
            <person name="Artieri C.G."/>
            <person name="Barbash D.A."/>
            <person name="Barker D."/>
            <person name="Barsanti P."/>
            <person name="Batterham P."/>
            <person name="Batzoglou S."/>
            <person name="Begun D."/>
            <person name="Bhutkar A."/>
            <person name="Blanco E."/>
            <person name="Bosak S.A."/>
            <person name="Bradley R.K."/>
            <person name="Brand A.D."/>
            <person name="Brent M.R."/>
            <person name="Brooks A.N."/>
            <person name="Brown R.H."/>
            <person name="Butlin R.K."/>
            <person name="Caggese C."/>
            <person name="Calvi B.R."/>
            <person name="Bernardo de Carvalho A."/>
            <person name="Caspi A."/>
            <person name="Castrezana S."/>
            <person name="Celniker S.E."/>
            <person name="Chang J.L."/>
            <person name="Chapple C."/>
            <person name="Chatterji S."/>
            <person name="Chinwalla A."/>
            <person name="Civetta A."/>
            <person name="Clifton S.W."/>
            <person name="Comeron J.M."/>
            <person name="Costello J.C."/>
            <person name="Coyne J.A."/>
            <person name="Daub J."/>
            <person name="David R.G."/>
            <person name="Delcher A.L."/>
            <person name="Delehaunty K."/>
            <person name="Do C.B."/>
            <person name="Ebling H."/>
            <person name="Edwards K."/>
            <person name="Eickbush T."/>
            <person name="Evans J.D."/>
            <person name="Filipski A."/>
            <person name="Findeiss S."/>
            <person name="Freyhult E."/>
            <person name="Fulton L."/>
            <person name="Fulton R."/>
            <person name="Garcia A.C."/>
            <person name="Gardiner A."/>
            <person name="Garfield D.A."/>
            <person name="Garvin B.E."/>
            <person name="Gibson G."/>
            <person name="Gilbert D."/>
            <person name="Gnerre S."/>
            <person name="Godfrey J."/>
            <person name="Good R."/>
            <person name="Gotea V."/>
            <person name="Gravely B."/>
            <person name="Greenberg A.J."/>
            <person name="Griffiths-Jones S."/>
            <person name="Gross S."/>
            <person name="Guigo R."/>
            <person name="Gustafson E.A."/>
            <person name="Haerty W."/>
            <person name="Hahn M.W."/>
            <person name="Halligan D.L."/>
            <person name="Halpern A.L."/>
            <person name="Halter G.M."/>
            <person name="Han M.V."/>
            <person name="Heger A."/>
            <person name="Hillier L."/>
            <person name="Hinrichs A.S."/>
            <person name="Holmes I."/>
            <person name="Hoskins R.A."/>
            <person name="Hubisz M.J."/>
            <person name="Hultmark D."/>
            <person name="Huntley M.A."/>
            <person name="Jaffe D.B."/>
            <person name="Jagadeeshan S."/>
            <person name="Jeck W.R."/>
            <person name="Johnson J."/>
            <person name="Jones C.D."/>
            <person name="Jordan W.C."/>
            <person name="Karpen G.H."/>
            <person name="Kataoka E."/>
            <person name="Keightley P.D."/>
            <person name="Kheradpour P."/>
            <person name="Kirkness E.F."/>
            <person name="Koerich L.B."/>
            <person name="Kristiansen K."/>
            <person name="Kudrna D."/>
            <person name="Kulathinal R.J."/>
            <person name="Kumar S."/>
            <person name="Kwok R."/>
            <person name="Lander E."/>
            <person name="Langley C.H."/>
            <person name="Lapoint R."/>
            <person name="Lazzaro B.P."/>
            <person name="Lee S.J."/>
            <person name="Levesque L."/>
            <person name="Li R."/>
            <person name="Lin C.F."/>
            <person name="Lin M.F."/>
            <person name="Lindblad-Toh K."/>
            <person name="Llopart A."/>
            <person name="Long M."/>
            <person name="Low L."/>
            <person name="Lozovsky E."/>
            <person name="Lu J."/>
            <person name="Luo M."/>
            <person name="Machado C.A."/>
            <person name="Makalowski W."/>
            <person name="Marzo M."/>
            <person name="Matsuda M."/>
            <person name="Matzkin L."/>
            <person name="McAllister B."/>
            <person name="McBride C.S."/>
            <person name="McKernan B."/>
            <person name="McKernan K."/>
            <person name="Mendez-Lago M."/>
            <person name="Minx P."/>
            <person name="Mollenhauer M.U."/>
            <person name="Montooth K."/>
            <person name="Mount S.M."/>
            <person name="Mu X."/>
            <person name="Myers E."/>
            <person name="Negre B."/>
            <person name="Newfeld S."/>
            <person name="Nielsen R."/>
            <person name="Noor M.A."/>
            <person name="O'Grady P."/>
            <person name="Pachter L."/>
            <person name="Papaceit M."/>
            <person name="Parisi M.J."/>
            <person name="Parisi M."/>
            <person name="Parts L."/>
            <person name="Pedersen J.S."/>
            <person name="Pesole G."/>
            <person name="Phillippy A.M."/>
            <person name="Ponting C.P."/>
            <person name="Pop M."/>
            <person name="Porcelli D."/>
            <person name="Powell J.R."/>
            <person name="Prohaska S."/>
            <person name="Pruitt K."/>
            <person name="Puig M."/>
            <person name="Quesneville H."/>
            <person name="Ram K.R."/>
            <person name="Rand D."/>
            <person name="Rasmussen M.D."/>
            <person name="Reed L.K."/>
            <person name="Reenan R."/>
            <person name="Reily A."/>
            <person name="Remington K.A."/>
            <person name="Rieger T.T."/>
            <person name="Ritchie M.G."/>
            <person name="Robin C."/>
            <person name="Rogers Y.H."/>
            <person name="Rohde C."/>
            <person name="Rozas J."/>
            <person name="Rubenfield M.J."/>
            <person name="Ruiz A."/>
            <person name="Russo S."/>
            <person name="Salzberg S.L."/>
            <person name="Sanchez-Gracia A."/>
            <person name="Saranga D.J."/>
            <person name="Sato H."/>
            <person name="Schaeffer S.W."/>
            <person name="Schatz M.C."/>
            <person name="Schlenke T."/>
            <person name="Schwartz R."/>
            <person name="Segarra C."/>
            <person name="Singh R.S."/>
            <person name="Sirot L."/>
            <person name="Sirota M."/>
            <person name="Sisneros N.B."/>
            <person name="Smith C.D."/>
            <person name="Smith T.F."/>
            <person name="Spieth J."/>
            <person name="Stage D.E."/>
            <person name="Stark A."/>
            <person name="Stephan W."/>
            <person name="Strausberg R.L."/>
            <person name="Strempel S."/>
            <person name="Sturgill D."/>
            <person name="Sutton G."/>
            <person name="Sutton G.G."/>
            <person name="Tao W."/>
            <person name="Teichmann S."/>
            <person name="Tobari Y.N."/>
            <person name="Tomimura Y."/>
            <person name="Tsolas J.M."/>
            <person name="Valente V.L."/>
            <person name="Venter E."/>
            <person name="Venter J.C."/>
            <person name="Vicario S."/>
            <person name="Vieira F.G."/>
            <person name="Vilella A.J."/>
            <person name="Villasante A."/>
            <person name="Walenz B."/>
            <person name="Wang J."/>
            <person name="Wasserman M."/>
            <person name="Watts T."/>
            <person name="Wilson D."/>
            <person name="Wilson R.K."/>
            <person name="Wing R.A."/>
            <person name="Wolfner M.F."/>
            <person name="Wong A."/>
            <person name="Wong G.K."/>
            <person name="Wu C.I."/>
            <person name="Wu G."/>
            <person name="Yamamoto D."/>
            <person name="Yang H.P."/>
            <person name="Yang S.P."/>
            <person name="Yorke J.A."/>
            <person name="Yoshida K."/>
            <person name="Zdobnov E."/>
            <person name="Zhang P."/>
            <person name="Zhang Y."/>
            <person name="Zimin A.V."/>
            <person name="Baldwin J."/>
            <person name="Abdouelleil A."/>
            <person name="Abdulkadir J."/>
            <person name="Abebe A."/>
            <person name="Abera B."/>
            <person name="Abreu J."/>
            <person name="Acer S.C."/>
            <person name="Aftuck L."/>
            <person name="Alexander A."/>
            <person name="An P."/>
            <person name="Anderson E."/>
            <person name="Anderson S."/>
            <person name="Arachi H."/>
            <person name="Azer M."/>
            <person name="Bachantsang P."/>
            <person name="Barry A."/>
            <person name="Bayul T."/>
            <person name="Berlin A."/>
            <person name="Bessette D."/>
            <person name="Bloom T."/>
            <person name="Blye J."/>
            <person name="Boguslavskiy L."/>
            <person name="Bonnet C."/>
            <person name="Boukhgalter B."/>
            <person name="Bourzgui I."/>
            <person name="Brown A."/>
            <person name="Cahill P."/>
            <person name="Channer S."/>
            <person name="Cheshatsang Y."/>
            <person name="Chuda L."/>
            <person name="Citroen M."/>
            <person name="Collymore A."/>
            <person name="Cooke P."/>
            <person name="Costello M."/>
            <person name="D'Aco K."/>
            <person name="Daza R."/>
            <person name="De Haan G."/>
            <person name="DeGray S."/>
            <person name="DeMaso C."/>
            <person name="Dhargay N."/>
            <person name="Dooley K."/>
            <person name="Dooley E."/>
            <person name="Doricent M."/>
            <person name="Dorje P."/>
            <person name="Dorjee K."/>
            <person name="Dupes A."/>
            <person name="Elong R."/>
            <person name="Falk J."/>
            <person name="Farina A."/>
            <person name="Faro S."/>
            <person name="Ferguson D."/>
            <person name="Fisher S."/>
            <person name="Foley C.D."/>
            <person name="Franke A."/>
            <person name="Friedrich D."/>
            <person name="Gadbois L."/>
            <person name="Gearin G."/>
            <person name="Gearin C.R."/>
            <person name="Giannoukos G."/>
            <person name="Goode T."/>
            <person name="Graham J."/>
            <person name="Grandbois E."/>
            <person name="Grewal S."/>
            <person name="Gyaltsen K."/>
            <person name="Hafez N."/>
            <person name="Hagos B."/>
            <person name="Hall J."/>
            <person name="Henson C."/>
            <person name="Hollinger A."/>
            <person name="Honan T."/>
            <person name="Huard M.D."/>
            <person name="Hughes L."/>
            <person name="Hurhula B."/>
            <person name="Husby M.E."/>
            <person name="Kamat A."/>
            <person name="Kanga B."/>
            <person name="Kashin S."/>
            <person name="Khazanovich D."/>
            <person name="Kisner P."/>
            <person name="Lance K."/>
            <person name="Lara M."/>
            <person name="Lee W."/>
            <person name="Lennon N."/>
            <person name="Letendre F."/>
            <person name="LeVine R."/>
            <person name="Lipovsky A."/>
            <person name="Liu X."/>
            <person name="Liu J."/>
            <person name="Liu S."/>
            <person name="Lokyitsang T."/>
            <person name="Lokyitsang Y."/>
            <person name="Lubonja R."/>
            <person name="Lui A."/>
            <person name="MacDonald P."/>
            <person name="Magnisalis V."/>
            <person name="Maru K."/>
            <person name="Matthews C."/>
            <person name="McCusker W."/>
            <person name="McDonough S."/>
            <person name="Mehta T."/>
            <person name="Meldrim J."/>
            <person name="Meneus L."/>
            <person name="Mihai O."/>
            <person name="Mihalev A."/>
            <person name="Mihova T."/>
            <person name="Mittelman R."/>
            <person name="Mlenga V."/>
            <person name="Montmayeur A."/>
            <person name="Mulrain L."/>
            <person name="Navidi A."/>
            <person name="Naylor J."/>
            <person name="Negash T."/>
            <person name="Nguyen T."/>
            <person name="Nguyen N."/>
            <person name="Nicol R."/>
            <person name="Norbu C."/>
            <person name="Norbu N."/>
            <person name="Novod N."/>
            <person name="O'Neill B."/>
            <person name="Osman S."/>
            <person name="Markiewicz E."/>
            <person name="Oyono O.L."/>
            <person name="Patti C."/>
            <person name="Phunkhang P."/>
            <person name="Pierre F."/>
            <person name="Priest M."/>
            <person name="Raghuraman S."/>
            <person name="Rege F."/>
            <person name="Reyes R."/>
            <person name="Rise C."/>
            <person name="Rogov P."/>
            <person name="Ross K."/>
            <person name="Ryan E."/>
            <person name="Settipalli S."/>
            <person name="Shea T."/>
            <person name="Sherpa N."/>
            <person name="Shi L."/>
            <person name="Shih D."/>
            <person name="Sparrow T."/>
            <person name="Spaulding J."/>
            <person name="Stalker J."/>
            <person name="Stange-Thomann N."/>
            <person name="Stavropoulos S."/>
            <person name="Stone C."/>
            <person name="Strader C."/>
            <person name="Tesfaye S."/>
            <person name="Thomson T."/>
            <person name="Thoulutsang Y."/>
            <person name="Thoulutsang D."/>
            <person name="Topham K."/>
            <person name="Topping I."/>
            <person name="Tsamla T."/>
            <person name="Vassiliev H."/>
            <person name="Vo A."/>
            <person name="Wangchuk T."/>
            <person name="Wangdi T."/>
            <person name="Weiand M."/>
            <person name="Wilkinson J."/>
            <person name="Wilson A."/>
            <person name="Yadav S."/>
            <person name="Young G."/>
            <person name="Yu Q."/>
            <person name="Zembek L."/>
            <person name="Zhong D."/>
            <person name="Zimmer A."/>
            <person name="Zwirko Z."/>
            <person name="Jaffe D.B."/>
            <person name="Alvarez P."/>
            <person name="Brockman W."/>
            <person name="Butler J."/>
            <person name="Chin C."/>
            <person name="Gnerre S."/>
            <person name="Grabherr M."/>
            <person name="Kleber M."/>
            <person name="Mauceli E."/>
            <person name="MacCallum I."/>
        </authorList>
    </citation>
    <scope>NUCLEOTIDE SEQUENCE [LARGE SCALE GENOMIC DNA]</scope>
    <source>
        <strain evidence="3">Tucson 15081-1352.22</strain>
    </source>
</reference>
<proteinExistence type="predicted"/>
<evidence type="ECO:0000256" key="1">
    <source>
        <dbReference type="SAM" id="MobiDB-lite"/>
    </source>
</evidence>
<gene>
    <name evidence="2" type="primary">Dmoj\GI26312</name>
    <name evidence="2" type="ORF">Dmoj_GI26312</name>
</gene>
<dbReference type="KEGG" id="dmo:Dmoj_GI26312"/>
<dbReference type="AlphaFoldDB" id="A0A0Q9X402"/>
<dbReference type="Proteomes" id="UP000009192">
    <property type="component" value="Unassembled WGS sequence"/>
</dbReference>